<dbReference type="EMBL" id="JAUDFV010000020">
    <property type="protein sequence ID" value="KAL2740679.1"/>
    <property type="molecule type" value="Genomic_DNA"/>
</dbReference>
<accession>A0ABD2C6J8</accession>
<protein>
    <submittedName>
        <fullName evidence="1">Uncharacterized protein</fullName>
    </submittedName>
</protein>
<organism evidence="1 2">
    <name type="scientific">Vespula squamosa</name>
    <name type="common">Southern yellow jacket</name>
    <name type="synonym">Wasp</name>
    <dbReference type="NCBI Taxonomy" id="30214"/>
    <lineage>
        <taxon>Eukaryota</taxon>
        <taxon>Metazoa</taxon>
        <taxon>Ecdysozoa</taxon>
        <taxon>Arthropoda</taxon>
        <taxon>Hexapoda</taxon>
        <taxon>Insecta</taxon>
        <taxon>Pterygota</taxon>
        <taxon>Neoptera</taxon>
        <taxon>Endopterygota</taxon>
        <taxon>Hymenoptera</taxon>
        <taxon>Apocrita</taxon>
        <taxon>Aculeata</taxon>
        <taxon>Vespoidea</taxon>
        <taxon>Vespidae</taxon>
        <taxon>Vespinae</taxon>
        <taxon>Vespula</taxon>
    </lineage>
</organism>
<evidence type="ECO:0000313" key="2">
    <source>
        <dbReference type="Proteomes" id="UP001607302"/>
    </source>
</evidence>
<name>A0ABD2C6J8_VESSQ</name>
<sequence length="114" mass="12587">MSDKILYLRSAFLPTTAELILRELRCAYLEIQNKTEIITAKSIRGPTLFSRAVAVIKHYTCVPPSFPPPGTSFCGSCDVHTSKSRTRQIITAKSTRGPALFSRAVAGCRCIIRI</sequence>
<proteinExistence type="predicted"/>
<reference evidence="1 2" key="1">
    <citation type="journal article" date="2024" name="Ann. Entomol. Soc. Am.">
        <title>Genomic analyses of the southern and eastern yellowjacket wasps (Hymenoptera: Vespidae) reveal evolutionary signatures of social life.</title>
        <authorList>
            <person name="Catto M.A."/>
            <person name="Caine P.B."/>
            <person name="Orr S.E."/>
            <person name="Hunt B.G."/>
            <person name="Goodisman M.A.D."/>
        </authorList>
    </citation>
    <scope>NUCLEOTIDE SEQUENCE [LARGE SCALE GENOMIC DNA]</scope>
    <source>
        <strain evidence="1">233</strain>
        <tissue evidence="1">Head and thorax</tissue>
    </source>
</reference>
<comment type="caution">
    <text evidence="1">The sequence shown here is derived from an EMBL/GenBank/DDBJ whole genome shotgun (WGS) entry which is preliminary data.</text>
</comment>
<keyword evidence="2" id="KW-1185">Reference proteome</keyword>
<dbReference type="Proteomes" id="UP001607302">
    <property type="component" value="Unassembled WGS sequence"/>
</dbReference>
<dbReference type="AlphaFoldDB" id="A0ABD2C6J8"/>
<gene>
    <name evidence="1" type="ORF">V1478_000820</name>
</gene>
<evidence type="ECO:0000313" key="1">
    <source>
        <dbReference type="EMBL" id="KAL2740679.1"/>
    </source>
</evidence>